<feature type="domain" description="Alpha-D-phosphohexomutase C-terminal" evidence="8">
    <location>
        <begin position="390"/>
        <end position="436"/>
    </location>
</feature>
<dbReference type="PROSITE" id="PS00710">
    <property type="entry name" value="PGM_PMM"/>
    <property type="match status" value="1"/>
</dbReference>
<dbReference type="PANTHER" id="PTHR42946:SF1">
    <property type="entry name" value="PHOSPHOGLUCOMUTASE (ALPHA-D-GLUCOSE-1,6-BISPHOSPHATE-DEPENDENT)"/>
    <property type="match status" value="1"/>
</dbReference>
<keyword evidence="3" id="KW-0597">Phosphoprotein</keyword>
<evidence type="ECO:0000256" key="2">
    <source>
        <dbReference type="ARBA" id="ARBA00010231"/>
    </source>
</evidence>
<dbReference type="PRINTS" id="PR00509">
    <property type="entry name" value="PGMPMM"/>
</dbReference>
<evidence type="ECO:0000256" key="7">
    <source>
        <dbReference type="RuleBase" id="RU004326"/>
    </source>
</evidence>
<dbReference type="PANTHER" id="PTHR42946">
    <property type="entry name" value="PHOSPHOHEXOSE MUTASE"/>
    <property type="match status" value="1"/>
</dbReference>
<protein>
    <submittedName>
        <fullName evidence="12">Phosphoglucosamine mutase</fullName>
        <ecNumber evidence="12">5.4.2.10</ecNumber>
    </submittedName>
</protein>
<dbReference type="AlphaFoldDB" id="A0A497E6N2"/>
<evidence type="ECO:0000313" key="12">
    <source>
        <dbReference type="EMBL" id="RLE10849.1"/>
    </source>
</evidence>
<dbReference type="GO" id="GO:0000287">
    <property type="term" value="F:magnesium ion binding"/>
    <property type="evidence" value="ECO:0007669"/>
    <property type="project" value="InterPro"/>
</dbReference>
<feature type="domain" description="Alpha-D-phosphohexomutase alpha/beta/alpha" evidence="10">
    <location>
        <begin position="153"/>
        <end position="252"/>
    </location>
</feature>
<dbReference type="InterPro" id="IPR005845">
    <property type="entry name" value="A-D-PHexomutase_a/b/a-II"/>
</dbReference>
<comment type="cofactor">
    <cofactor evidence="1">
        <name>Mg(2+)</name>
        <dbReference type="ChEBI" id="CHEBI:18420"/>
    </cofactor>
</comment>
<feature type="domain" description="Alpha-D-phosphohexomutase alpha/beta/alpha" evidence="11">
    <location>
        <begin position="258"/>
        <end position="364"/>
    </location>
</feature>
<dbReference type="Proteomes" id="UP000279422">
    <property type="component" value="Unassembled WGS sequence"/>
</dbReference>
<proteinExistence type="inferred from homology"/>
<dbReference type="InterPro" id="IPR036900">
    <property type="entry name" value="A-D-PHexomutase_C_sf"/>
</dbReference>
<dbReference type="Pfam" id="PF02879">
    <property type="entry name" value="PGM_PMM_II"/>
    <property type="match status" value="1"/>
</dbReference>
<keyword evidence="4 7" id="KW-0479">Metal-binding</keyword>
<dbReference type="InterPro" id="IPR050060">
    <property type="entry name" value="Phosphoglucosamine_mutase"/>
</dbReference>
<dbReference type="GO" id="GO:0008966">
    <property type="term" value="F:phosphoglucosamine mutase activity"/>
    <property type="evidence" value="ECO:0007669"/>
    <property type="project" value="UniProtKB-EC"/>
</dbReference>
<gene>
    <name evidence="12" type="primary">glmM</name>
    <name evidence="12" type="ORF">DRJ00_00115</name>
</gene>
<dbReference type="SUPFAM" id="SSF53738">
    <property type="entry name" value="Phosphoglucomutase, first 3 domains"/>
    <property type="match status" value="3"/>
</dbReference>
<dbReference type="EMBL" id="QMPZ01000001">
    <property type="protein sequence ID" value="RLE10849.1"/>
    <property type="molecule type" value="Genomic_DNA"/>
</dbReference>
<dbReference type="GO" id="GO:0004615">
    <property type="term" value="F:phosphomannomutase activity"/>
    <property type="evidence" value="ECO:0007669"/>
    <property type="project" value="TreeGrafter"/>
</dbReference>
<keyword evidence="5 7" id="KW-0460">Magnesium</keyword>
<dbReference type="EC" id="5.4.2.10" evidence="12"/>
<evidence type="ECO:0000259" key="8">
    <source>
        <dbReference type="Pfam" id="PF00408"/>
    </source>
</evidence>
<evidence type="ECO:0000259" key="11">
    <source>
        <dbReference type="Pfam" id="PF02880"/>
    </source>
</evidence>
<organism evidence="12 13">
    <name type="scientific">Aerophobetes bacterium</name>
    <dbReference type="NCBI Taxonomy" id="2030807"/>
    <lineage>
        <taxon>Bacteria</taxon>
        <taxon>Candidatus Aerophobota</taxon>
    </lineage>
</organism>
<dbReference type="Pfam" id="PF00408">
    <property type="entry name" value="PGM_PMM_IV"/>
    <property type="match status" value="1"/>
</dbReference>
<comment type="caution">
    <text evidence="12">The sequence shown here is derived from an EMBL/GenBank/DDBJ whole genome shotgun (WGS) entry which is preliminary data.</text>
</comment>
<dbReference type="SUPFAM" id="SSF55957">
    <property type="entry name" value="Phosphoglucomutase, C-terminal domain"/>
    <property type="match status" value="1"/>
</dbReference>
<dbReference type="GO" id="GO:0005975">
    <property type="term" value="P:carbohydrate metabolic process"/>
    <property type="evidence" value="ECO:0007669"/>
    <property type="project" value="InterPro"/>
</dbReference>
<dbReference type="FunFam" id="3.40.120.10:FF:000003">
    <property type="entry name" value="Phosphoglucosamine mutase"/>
    <property type="match status" value="1"/>
</dbReference>
<sequence>MSSLLISASGVRGIVGEALTPEVAVRFSAAFGRFVKGGAVVVGSDTRTSNEMFRYAVFSGLLSTGCTVIDVGICPTPSLQLLVESLGADGGVAITGSHNPVEWNALKFIRGDGLFLYPEEGERLLQIYQEDRIRRVAWDRIRKVRREESAIENHIRRILSVVDREKIKRKGFKVVIDACNGAGALISPEVLRRLGCKVIKLNCEPNGIFPHPPEPVPSNLGELSRVVRNEGADIGFAHDADADRVALVSEKGEVPPPHYSLLLATRFVLSRKPGTVVTNLSTTQALEDIAKEYNCELIRTKVGDIYVSRCMREKKATIGGEGNGGVIIPEVHYARDGIAAMALLLEYLATCQRPVSELIKEVPRYYMIQKKVKFPRENFPSLEGNLKRKFKEDELNFLDGVRINLKEGWIHIRASGTEPVTRIISEARTKEKAQALYNLALEYLKLSRK</sequence>
<dbReference type="InterPro" id="IPR005846">
    <property type="entry name" value="A-D-PHexomutase_a/b/a-III"/>
</dbReference>
<evidence type="ECO:0000256" key="1">
    <source>
        <dbReference type="ARBA" id="ARBA00001946"/>
    </source>
</evidence>
<evidence type="ECO:0000256" key="4">
    <source>
        <dbReference type="ARBA" id="ARBA00022723"/>
    </source>
</evidence>
<comment type="similarity">
    <text evidence="2 7">Belongs to the phosphohexose mutase family.</text>
</comment>
<evidence type="ECO:0000256" key="3">
    <source>
        <dbReference type="ARBA" id="ARBA00022553"/>
    </source>
</evidence>
<dbReference type="NCBIfam" id="TIGR03990">
    <property type="entry name" value="Arch_GlmM"/>
    <property type="match status" value="1"/>
</dbReference>
<dbReference type="InterPro" id="IPR005841">
    <property type="entry name" value="Alpha-D-phosphohexomutase_SF"/>
</dbReference>
<dbReference type="Gene3D" id="3.30.310.50">
    <property type="entry name" value="Alpha-D-phosphohexomutase, C-terminal domain"/>
    <property type="match status" value="1"/>
</dbReference>
<dbReference type="InterPro" id="IPR005844">
    <property type="entry name" value="A-D-PHexomutase_a/b/a-I"/>
</dbReference>
<dbReference type="InterPro" id="IPR016066">
    <property type="entry name" value="A-D-PHexomutase_CS"/>
</dbReference>
<dbReference type="InterPro" id="IPR016055">
    <property type="entry name" value="A-D-PHexomutase_a/b/a-I/II/III"/>
</dbReference>
<dbReference type="InterPro" id="IPR005843">
    <property type="entry name" value="A-D-PHexomutase_C"/>
</dbReference>
<evidence type="ECO:0000259" key="10">
    <source>
        <dbReference type="Pfam" id="PF02879"/>
    </source>
</evidence>
<evidence type="ECO:0000313" key="13">
    <source>
        <dbReference type="Proteomes" id="UP000279422"/>
    </source>
</evidence>
<accession>A0A497E6N2</accession>
<dbReference type="Pfam" id="PF02880">
    <property type="entry name" value="PGM_PMM_III"/>
    <property type="match status" value="1"/>
</dbReference>
<feature type="domain" description="Alpha-D-phosphohexomutase alpha/beta/alpha" evidence="9">
    <location>
        <begin position="8"/>
        <end position="131"/>
    </location>
</feature>
<evidence type="ECO:0000259" key="9">
    <source>
        <dbReference type="Pfam" id="PF02878"/>
    </source>
</evidence>
<evidence type="ECO:0000256" key="5">
    <source>
        <dbReference type="ARBA" id="ARBA00022842"/>
    </source>
</evidence>
<reference evidence="12 13" key="1">
    <citation type="submission" date="2018-06" db="EMBL/GenBank/DDBJ databases">
        <title>Extensive metabolic versatility and redundancy in microbially diverse, dynamic hydrothermal sediments.</title>
        <authorList>
            <person name="Dombrowski N."/>
            <person name="Teske A."/>
            <person name="Baker B.J."/>
        </authorList>
    </citation>
    <scope>NUCLEOTIDE SEQUENCE [LARGE SCALE GENOMIC DNA]</scope>
    <source>
        <strain evidence="12">B47_G16</strain>
    </source>
</reference>
<evidence type="ECO:0000256" key="6">
    <source>
        <dbReference type="ARBA" id="ARBA00023235"/>
    </source>
</evidence>
<dbReference type="InterPro" id="IPR024086">
    <property type="entry name" value="GlmM_arc-type"/>
</dbReference>
<dbReference type="Gene3D" id="3.40.120.10">
    <property type="entry name" value="Alpha-D-Glucose-1,6-Bisphosphate, subunit A, domain 3"/>
    <property type="match status" value="3"/>
</dbReference>
<name>A0A497E6N2_UNCAE</name>
<dbReference type="Pfam" id="PF02878">
    <property type="entry name" value="PGM_PMM_I"/>
    <property type="match status" value="1"/>
</dbReference>
<keyword evidence="6 12" id="KW-0413">Isomerase</keyword>